<dbReference type="GO" id="GO:0016787">
    <property type="term" value="F:hydrolase activity"/>
    <property type="evidence" value="ECO:0007669"/>
    <property type="project" value="UniProtKB-KW"/>
</dbReference>
<dbReference type="Gene3D" id="3.40.50.1000">
    <property type="entry name" value="HAD superfamily/HAD-like"/>
    <property type="match status" value="1"/>
</dbReference>
<dbReference type="Pfam" id="PF13419">
    <property type="entry name" value="HAD_2"/>
    <property type="match status" value="1"/>
</dbReference>
<dbReference type="PANTHER" id="PTHR18901">
    <property type="entry name" value="2-DEOXYGLUCOSE-6-PHOSPHATE PHOSPHATASE 2"/>
    <property type="match status" value="1"/>
</dbReference>
<sequence>MTLSPVIFDMDGLLLDTKRLCLQSFVETRRHFSLPDNLDTFLKCIGLRGAEPVRIIRESLNGAMELDVFNDEWGRRIDARYAQGVPVKPGALELVQLLDHNGHSLAVATSTQTADARQRLQAAQLLHHFEFVIGGDQVSRPKPDPEIFHKAAAELGVNVQDCVAFEDSETGVRSAHASGAKTVQIPDLIQPSMALRALGHIIAPGLIEGAVTAGLLSLDILEARR</sequence>
<protein>
    <submittedName>
        <fullName evidence="1">Phosphorylated carbohydrates phosphatase</fullName>
        <ecNumber evidence="1">3.1.3.-</ecNumber>
    </submittedName>
</protein>
<dbReference type="EC" id="3.1.3.-" evidence="1"/>
<dbReference type="SFLD" id="SFLDS00003">
    <property type="entry name" value="Haloacid_Dehalogenase"/>
    <property type="match status" value="1"/>
</dbReference>
<keyword evidence="1" id="KW-0378">Hydrolase</keyword>
<gene>
    <name evidence="1" type="ORF">TRL7639_01884</name>
</gene>
<dbReference type="Gene3D" id="1.10.150.240">
    <property type="entry name" value="Putative phosphatase, domain 2"/>
    <property type="match status" value="1"/>
</dbReference>
<dbReference type="InterPro" id="IPR006439">
    <property type="entry name" value="HAD-SF_hydro_IA"/>
</dbReference>
<dbReference type="InterPro" id="IPR023214">
    <property type="entry name" value="HAD_sf"/>
</dbReference>
<dbReference type="SFLD" id="SFLDG01129">
    <property type="entry name" value="C1.5:_HAD__Beta-PGM__Phosphata"/>
    <property type="match status" value="1"/>
</dbReference>
<accession>A0A1Y5SDK5</accession>
<name>A0A1Y5SDK5_9RHOB</name>
<organism evidence="1 2">
    <name type="scientific">Falsiruegeria litorea R37</name>
    <dbReference type="NCBI Taxonomy" id="1200284"/>
    <lineage>
        <taxon>Bacteria</taxon>
        <taxon>Pseudomonadati</taxon>
        <taxon>Pseudomonadota</taxon>
        <taxon>Alphaproteobacteria</taxon>
        <taxon>Rhodobacterales</taxon>
        <taxon>Roseobacteraceae</taxon>
        <taxon>Falsiruegeria</taxon>
    </lineage>
</organism>
<dbReference type="CDD" id="cd07505">
    <property type="entry name" value="HAD_BPGM-like"/>
    <property type="match status" value="1"/>
</dbReference>
<dbReference type="InterPro" id="IPR041492">
    <property type="entry name" value="HAD_2"/>
</dbReference>
<dbReference type="PRINTS" id="PR00413">
    <property type="entry name" value="HADHALOGNASE"/>
</dbReference>
<evidence type="ECO:0000313" key="1">
    <source>
        <dbReference type="EMBL" id="SLN37945.1"/>
    </source>
</evidence>
<dbReference type="SUPFAM" id="SSF56784">
    <property type="entry name" value="HAD-like"/>
    <property type="match status" value="1"/>
</dbReference>
<proteinExistence type="predicted"/>
<reference evidence="1 2" key="1">
    <citation type="submission" date="2017-03" db="EMBL/GenBank/DDBJ databases">
        <authorList>
            <person name="Afonso C.L."/>
            <person name="Miller P.J."/>
            <person name="Scott M.A."/>
            <person name="Spackman E."/>
            <person name="Goraichik I."/>
            <person name="Dimitrov K.M."/>
            <person name="Suarez D.L."/>
            <person name="Swayne D.E."/>
        </authorList>
    </citation>
    <scope>NUCLEOTIDE SEQUENCE [LARGE SCALE GENOMIC DNA]</scope>
    <source>
        <strain evidence="1 2">CECT 7639</strain>
    </source>
</reference>
<dbReference type="EMBL" id="FWFO01000001">
    <property type="protein sequence ID" value="SLN37945.1"/>
    <property type="molecule type" value="Genomic_DNA"/>
</dbReference>
<dbReference type="PANTHER" id="PTHR18901:SF38">
    <property type="entry name" value="PSEUDOURIDINE-5'-PHOSPHATASE"/>
    <property type="match status" value="1"/>
</dbReference>
<evidence type="ECO:0000313" key="2">
    <source>
        <dbReference type="Proteomes" id="UP000193077"/>
    </source>
</evidence>
<dbReference type="Proteomes" id="UP000193077">
    <property type="component" value="Unassembled WGS sequence"/>
</dbReference>
<keyword evidence="2" id="KW-1185">Reference proteome</keyword>
<dbReference type="InterPro" id="IPR036412">
    <property type="entry name" value="HAD-like_sf"/>
</dbReference>
<dbReference type="InterPro" id="IPR023198">
    <property type="entry name" value="PGP-like_dom2"/>
</dbReference>
<dbReference type="AlphaFoldDB" id="A0A1Y5SDK5"/>
<dbReference type="NCBIfam" id="TIGR01509">
    <property type="entry name" value="HAD-SF-IA-v3"/>
    <property type="match status" value="1"/>
</dbReference>